<feature type="transmembrane region" description="Helical" evidence="1">
    <location>
        <begin position="209"/>
        <end position="229"/>
    </location>
</feature>
<evidence type="ECO:0000313" key="3">
    <source>
        <dbReference type="Proteomes" id="UP000231358"/>
    </source>
</evidence>
<keyword evidence="3" id="KW-1185">Reference proteome</keyword>
<keyword evidence="1" id="KW-0812">Transmembrane</keyword>
<keyword evidence="1" id="KW-1133">Transmembrane helix</keyword>
<comment type="caution">
    <text evidence="2">The sequence shown here is derived from an EMBL/GenBank/DDBJ whole genome shotgun (WGS) entry which is preliminary data.</text>
</comment>
<proteinExistence type="predicted"/>
<evidence type="ECO:0000313" key="2">
    <source>
        <dbReference type="EMBL" id="PIG85232.1"/>
    </source>
</evidence>
<dbReference type="EMBL" id="NEXV01000336">
    <property type="protein sequence ID" value="PIG85232.1"/>
    <property type="molecule type" value="Genomic_DNA"/>
</dbReference>
<evidence type="ECO:0000256" key="1">
    <source>
        <dbReference type="SAM" id="Phobius"/>
    </source>
</evidence>
<reference evidence="2 3" key="1">
    <citation type="submission" date="2017-05" db="EMBL/GenBank/DDBJ databases">
        <title>Genome sequence for an aflatoxigenic pathogen of Argentinian peanut, Aspergillus arachidicola.</title>
        <authorList>
            <person name="Moore G."/>
            <person name="Beltz S.B."/>
            <person name="Mack B.M."/>
        </authorList>
    </citation>
    <scope>NUCLEOTIDE SEQUENCE [LARGE SCALE GENOMIC DNA]</scope>
    <source>
        <strain evidence="2 3">CBS 117610</strain>
    </source>
</reference>
<keyword evidence="1" id="KW-0472">Membrane</keyword>
<sequence>MRHFEAWYPQLGSRLNAIMLRNCKEQLEYYRNDSAPYNSCVSCQAETVETCLANAPEWMKEAMAVGVGCRTEAVETCILENSPEWIKSNMAAASVLLGLLPTILSLAGSSTVETGLLAQRRPFLAFLLAAGAPAVSPIRTFDYRDPLQVVCTSSDSIHLLPALQSRGAWRFAIILIQYLLAVSAVVNVAHTSWQLGVQTLCSFSTETTFHPLLWTFSALIIHILGAIAVNRRIRIAKLSTDPPVTFLRKARRRVSEEFRLSIDQAKATLTFKQQSYAFICTSWCTSTGTILHLIYGTLTFSSIVFISTQDALGVVARYLASTIICRVILMFEIHGMRMAIQGEAGGVKT</sequence>
<organism evidence="2 3">
    <name type="scientific">Aspergillus arachidicola</name>
    <dbReference type="NCBI Taxonomy" id="656916"/>
    <lineage>
        <taxon>Eukaryota</taxon>
        <taxon>Fungi</taxon>
        <taxon>Dikarya</taxon>
        <taxon>Ascomycota</taxon>
        <taxon>Pezizomycotina</taxon>
        <taxon>Eurotiomycetes</taxon>
        <taxon>Eurotiomycetidae</taxon>
        <taxon>Eurotiales</taxon>
        <taxon>Aspergillaceae</taxon>
        <taxon>Aspergillus</taxon>
        <taxon>Aspergillus subgen. Circumdati</taxon>
    </lineage>
</organism>
<feature type="transmembrane region" description="Helical" evidence="1">
    <location>
        <begin position="315"/>
        <end position="333"/>
    </location>
</feature>
<gene>
    <name evidence="2" type="ORF">AARAC_006660</name>
</gene>
<name>A0A2G7FXD9_9EURO</name>
<feature type="transmembrane region" description="Helical" evidence="1">
    <location>
        <begin position="168"/>
        <end position="189"/>
    </location>
</feature>
<protein>
    <submittedName>
        <fullName evidence="2">Uncharacterized protein</fullName>
    </submittedName>
</protein>
<accession>A0A2G7FXD9</accession>
<dbReference type="AlphaFoldDB" id="A0A2G7FXD9"/>
<feature type="transmembrane region" description="Helical" evidence="1">
    <location>
        <begin position="276"/>
        <end position="295"/>
    </location>
</feature>
<dbReference type="Proteomes" id="UP000231358">
    <property type="component" value="Unassembled WGS sequence"/>
</dbReference>